<dbReference type="GO" id="GO:0006355">
    <property type="term" value="P:regulation of DNA-templated transcription"/>
    <property type="evidence" value="ECO:0007669"/>
    <property type="project" value="InterPro"/>
</dbReference>
<gene>
    <name evidence="5" type="ORF">C1I92_11160</name>
</gene>
<dbReference type="InterPro" id="IPR000792">
    <property type="entry name" value="Tscrpt_reg_LuxR_C"/>
</dbReference>
<keyword evidence="3" id="KW-0804">Transcription</keyword>
<dbReference type="SUPFAM" id="SSF48452">
    <property type="entry name" value="TPR-like"/>
    <property type="match status" value="1"/>
</dbReference>
<proteinExistence type="predicted"/>
<dbReference type="Proteomes" id="UP000248764">
    <property type="component" value="Unassembled WGS sequence"/>
</dbReference>
<dbReference type="EMBL" id="POTW01000021">
    <property type="protein sequence ID" value="PZF83833.1"/>
    <property type="molecule type" value="Genomic_DNA"/>
</dbReference>
<protein>
    <recommendedName>
        <fullName evidence="4">HTH luxR-type domain-containing protein</fullName>
    </recommendedName>
</protein>
<accession>A0A2W2CUH6</accession>
<dbReference type="AlphaFoldDB" id="A0A2W2CUH6"/>
<keyword evidence="2" id="KW-0238">DNA-binding</keyword>
<organism evidence="5 6">
    <name type="scientific">Jiangella anatolica</name>
    <dbReference type="NCBI Taxonomy" id="2670374"/>
    <lineage>
        <taxon>Bacteria</taxon>
        <taxon>Bacillati</taxon>
        <taxon>Actinomycetota</taxon>
        <taxon>Actinomycetes</taxon>
        <taxon>Jiangellales</taxon>
        <taxon>Jiangellaceae</taxon>
        <taxon>Jiangella</taxon>
    </lineage>
</organism>
<evidence type="ECO:0000313" key="5">
    <source>
        <dbReference type="EMBL" id="PZF83833.1"/>
    </source>
</evidence>
<dbReference type="Gene3D" id="1.25.40.10">
    <property type="entry name" value="Tetratricopeptide repeat domain"/>
    <property type="match status" value="1"/>
</dbReference>
<keyword evidence="6" id="KW-1185">Reference proteome</keyword>
<reference evidence="5 6" key="1">
    <citation type="submission" date="2018-01" db="EMBL/GenBank/DDBJ databases">
        <title>Draft genome sequence of Jiangella sp. GTF31.</title>
        <authorList>
            <person name="Sahin N."/>
            <person name="Ay H."/>
            <person name="Saygin H."/>
        </authorList>
    </citation>
    <scope>NUCLEOTIDE SEQUENCE [LARGE SCALE GENOMIC DNA]</scope>
    <source>
        <strain evidence="5 6">GTF31</strain>
    </source>
</reference>
<dbReference type="SUPFAM" id="SSF46894">
    <property type="entry name" value="C-terminal effector domain of the bipartite response regulators"/>
    <property type="match status" value="1"/>
</dbReference>
<dbReference type="PROSITE" id="PS50043">
    <property type="entry name" value="HTH_LUXR_2"/>
    <property type="match status" value="1"/>
</dbReference>
<name>A0A2W2CUH6_9ACTN</name>
<dbReference type="Gene3D" id="1.10.10.10">
    <property type="entry name" value="Winged helix-like DNA-binding domain superfamily/Winged helix DNA-binding domain"/>
    <property type="match status" value="1"/>
</dbReference>
<dbReference type="InterPro" id="IPR036388">
    <property type="entry name" value="WH-like_DNA-bd_sf"/>
</dbReference>
<dbReference type="InterPro" id="IPR059106">
    <property type="entry name" value="WHD_MalT"/>
</dbReference>
<dbReference type="RefSeq" id="WP_111254730.1">
    <property type="nucleotide sequence ID" value="NZ_POTW01000021.1"/>
</dbReference>
<dbReference type="CDD" id="cd06170">
    <property type="entry name" value="LuxR_C_like"/>
    <property type="match status" value="1"/>
</dbReference>
<dbReference type="Pfam" id="PF00196">
    <property type="entry name" value="GerE"/>
    <property type="match status" value="1"/>
</dbReference>
<dbReference type="InterPro" id="IPR011990">
    <property type="entry name" value="TPR-like_helical_dom_sf"/>
</dbReference>
<evidence type="ECO:0000313" key="6">
    <source>
        <dbReference type="Proteomes" id="UP000248764"/>
    </source>
</evidence>
<dbReference type="SMART" id="SM00421">
    <property type="entry name" value="HTH_LUXR"/>
    <property type="match status" value="1"/>
</dbReference>
<keyword evidence="1" id="KW-0805">Transcription regulation</keyword>
<dbReference type="InterPro" id="IPR016032">
    <property type="entry name" value="Sig_transdc_resp-reg_C-effctor"/>
</dbReference>
<dbReference type="PANTHER" id="PTHR44688">
    <property type="entry name" value="DNA-BINDING TRANSCRIPTIONAL ACTIVATOR DEVR_DOSR"/>
    <property type="match status" value="1"/>
</dbReference>
<evidence type="ECO:0000256" key="2">
    <source>
        <dbReference type="ARBA" id="ARBA00023125"/>
    </source>
</evidence>
<comment type="caution">
    <text evidence="5">The sequence shown here is derived from an EMBL/GenBank/DDBJ whole genome shotgun (WGS) entry which is preliminary data.</text>
</comment>
<evidence type="ECO:0000259" key="4">
    <source>
        <dbReference type="PROSITE" id="PS50043"/>
    </source>
</evidence>
<dbReference type="GO" id="GO:0003677">
    <property type="term" value="F:DNA binding"/>
    <property type="evidence" value="ECO:0007669"/>
    <property type="project" value="UniProtKB-KW"/>
</dbReference>
<evidence type="ECO:0000256" key="3">
    <source>
        <dbReference type="ARBA" id="ARBA00023163"/>
    </source>
</evidence>
<feature type="domain" description="HTH luxR-type" evidence="4">
    <location>
        <begin position="770"/>
        <end position="835"/>
    </location>
</feature>
<sequence length="839" mass="91068">MRLTSLLDEAVRAPLTVVTAPAGAGKTSLVSGWAAETTTPTAWLSFDETDADSARLWSGVVAALETLAPGCGHDASPLFLRPSTVTTAVHRLVDGLDADGRPPAALIVDDLHLVDGDTTAARSLALFLLHLPDWLHVVLLSRRDPRLPLDRLRARGQLREIHFAELRFMPDEAAEMLSRLAPALTRDQVTDTVRHAHGWAAGIRLMALAARAAHAQQRAARPAAHAGLMIEDYVVREVLGAESPAVTTALADIAVVERVNVSLAKALTDRDDILDLLLQAEARGLFLTRVDTSGWFELHALVRQVLVAQLSRQSADLLADLHARAARWFEGADETPLALDHWLRAGLPRAALRLLAAKNVELYDAGQEATIVQTLGKIPPRVAMADFASMLDFAWCHVLVDRRGFLDAVDRISWWAARSEHLARVASARLTMLRAIAATMLGDWASGTNLALRTSDDLDSAWWRDPIGRFGWNSVARALALDERWDDSSEDIRTAGIALSIDPRRRLAFEGTRALGEALAGRPINAVRVASGVRHAASVASMTILGAEVSTAEALAHRELGDRARAVAESAEIAETAPDPVLYCRVLALLNRAEAHVDDGDLETARQVFDRAQSLAEAELTGPGSRALVARVAARLSLATGDIERARRWSAQIIDPFWREVCGARLLLAEGQQLAATASLESARPRCVRHQVVRNLLLSRATDTRERAVSYAAAAAETAAVNGLVQTVVSEGPEVVELIEHAAWQLPSSWLDRLRRIAAPLRGELPAGRGGAAGEALTRRERDVVRFLPSRLSLPEIADELCISVNTLKFHVKLIYRKLGVNSRAEAAEAVRSMIAIRR</sequence>
<dbReference type="Pfam" id="PF25873">
    <property type="entry name" value="WHD_MalT"/>
    <property type="match status" value="1"/>
</dbReference>
<evidence type="ECO:0000256" key="1">
    <source>
        <dbReference type="ARBA" id="ARBA00023015"/>
    </source>
</evidence>
<dbReference type="PANTHER" id="PTHR44688:SF16">
    <property type="entry name" value="DNA-BINDING TRANSCRIPTIONAL ACTIVATOR DEVR_DOSR"/>
    <property type="match status" value="1"/>
</dbReference>